<gene>
    <name evidence="3" type="ORF">FSB_LOCUS11022</name>
</gene>
<accession>A0A2N9F7Z1</accession>
<evidence type="ECO:0000256" key="1">
    <source>
        <dbReference type="SAM" id="MobiDB-lite"/>
    </source>
</evidence>
<dbReference type="GO" id="GO:0010073">
    <property type="term" value="P:meristem maintenance"/>
    <property type="evidence" value="ECO:0007669"/>
    <property type="project" value="InterPro"/>
</dbReference>
<dbReference type="InterPro" id="IPR044824">
    <property type="entry name" value="MAIN-like"/>
</dbReference>
<feature type="region of interest" description="Disordered" evidence="1">
    <location>
        <begin position="486"/>
        <end position="545"/>
    </location>
</feature>
<dbReference type="InterPro" id="IPR019557">
    <property type="entry name" value="AminoTfrase-like_pln_mobile"/>
</dbReference>
<dbReference type="PANTHER" id="PTHR46033:SF65">
    <property type="entry name" value="AMINOTRANSFERASE-LIKE PLANT MOBILE DOMAIN-CONTAINING PROTEIN"/>
    <property type="match status" value="1"/>
</dbReference>
<protein>
    <recommendedName>
        <fullName evidence="2">Aminotransferase-like plant mobile domain-containing protein</fullName>
    </recommendedName>
</protein>
<sequence length="694" mass="78435">MAKSSSNDDLCDHAIQIIEAFPAYQNIRGVLIPFDSKRSSSSSNPTSPRCNLGPYFTTYPEELSLVFPFHSHFAYSYQRKQMKWGEWDTFSIPGYMTPMVADVFALMCLRPMGAFVHNLMAIGELYRAMFLLSTEPKQSHSGPIWLIQMWAYSYFPSITPEFHPTIVPWSYGEAWMHTRYPEEVPSYPTCFKLFSDPSRKRSPKEFMPFEEKRYGYEDFQKFSSQDFFKGDAAWGACLHSRDLVVIRATNTGVEAYCPSLVAWQFGLIQLLPVPPTWTNNKDWSSRVSIPKDEAQGLCDSSTSSTNLHFWKKIGGDPSSQKFATAENAAFQKAKGSVRLHAHTLQLPTSSKQGACTSTKRKTPETTTKKPRVIEATPDASINEIEPLVKELDDATTLSTLIKSIGQQKQVLGGIIEAQQALEAEDRRIAQEHKEAIQFAAVVKVKNKAVKAKRKCLKAKEEEEKRRAEKAEKERIAEIGRKLEVKKNEKADAQKKKQEEMERRKEKEGVEKKKKKEKEKKKEVEKEKKEEEATKEKAEKRKAHVVPKEKKMVEEVGEVATMPKQEAVTSSVEVATPLVSGPTVLKGLGNINKLLEDVSLTLQQCQTPTKTSSIITSLKPTKEQLQVAIKQLKELLKQPINAILLDASLVDQFLQSVHAESQGLVRGVELIFKAEQDLQTLQLKISDLEMLPLMS</sequence>
<dbReference type="EMBL" id="OIVN01000624">
    <property type="protein sequence ID" value="SPC83140.1"/>
    <property type="molecule type" value="Genomic_DNA"/>
</dbReference>
<dbReference type="AlphaFoldDB" id="A0A2N9F7Z1"/>
<evidence type="ECO:0000313" key="3">
    <source>
        <dbReference type="EMBL" id="SPC83140.1"/>
    </source>
</evidence>
<feature type="compositionally biased region" description="Basic and acidic residues" evidence="1">
    <location>
        <begin position="486"/>
        <end position="510"/>
    </location>
</feature>
<name>A0A2N9F7Z1_FAGSY</name>
<reference evidence="3" key="1">
    <citation type="submission" date="2018-02" db="EMBL/GenBank/DDBJ databases">
        <authorList>
            <person name="Cohen D.B."/>
            <person name="Kent A.D."/>
        </authorList>
    </citation>
    <scope>NUCLEOTIDE SEQUENCE</scope>
</reference>
<organism evidence="3">
    <name type="scientific">Fagus sylvatica</name>
    <name type="common">Beechnut</name>
    <dbReference type="NCBI Taxonomy" id="28930"/>
    <lineage>
        <taxon>Eukaryota</taxon>
        <taxon>Viridiplantae</taxon>
        <taxon>Streptophyta</taxon>
        <taxon>Embryophyta</taxon>
        <taxon>Tracheophyta</taxon>
        <taxon>Spermatophyta</taxon>
        <taxon>Magnoliopsida</taxon>
        <taxon>eudicotyledons</taxon>
        <taxon>Gunneridae</taxon>
        <taxon>Pentapetalae</taxon>
        <taxon>rosids</taxon>
        <taxon>fabids</taxon>
        <taxon>Fagales</taxon>
        <taxon>Fagaceae</taxon>
        <taxon>Fagus</taxon>
    </lineage>
</organism>
<dbReference type="Pfam" id="PF10536">
    <property type="entry name" value="PMD"/>
    <property type="match status" value="1"/>
</dbReference>
<evidence type="ECO:0000259" key="2">
    <source>
        <dbReference type="Pfam" id="PF10536"/>
    </source>
</evidence>
<feature type="domain" description="Aminotransferase-like plant mobile" evidence="2">
    <location>
        <begin position="123"/>
        <end position="275"/>
    </location>
</feature>
<proteinExistence type="predicted"/>
<feature type="compositionally biased region" description="Basic and acidic residues" evidence="1">
    <location>
        <begin position="519"/>
        <end position="538"/>
    </location>
</feature>
<dbReference type="PANTHER" id="PTHR46033">
    <property type="entry name" value="PROTEIN MAIN-LIKE 2"/>
    <property type="match status" value="1"/>
</dbReference>